<sequence>MVASSSPESISASAPPLGAGSGVTAFAVPFGESAAAVANEESVDKDERGDDVGGGVGVGVLVCRGISGDEGLEVASSSRRVQPLKALRKRFIVTP</sequence>
<keyword evidence="2" id="KW-1185">Reference proteome</keyword>
<reference evidence="1 2" key="1">
    <citation type="submission" date="2023-10" db="EMBL/GenBank/DDBJ databases">
        <title>Draft genome sequence of Xylaria bambusicola isolate GMP-LS, the root and basal stem rot pathogen of sugarcane in Indonesia.</title>
        <authorList>
            <person name="Selvaraj P."/>
            <person name="Muralishankar V."/>
            <person name="Muruganantham S."/>
            <person name="Sp S."/>
            <person name="Haryani S."/>
            <person name="Lau K.J.X."/>
            <person name="Naqvi N.I."/>
        </authorList>
    </citation>
    <scope>NUCLEOTIDE SEQUENCE [LARGE SCALE GENOMIC DNA]</scope>
    <source>
        <strain evidence="1">GMP-LS</strain>
    </source>
</reference>
<gene>
    <name evidence="1" type="ORF">RRF57_013133</name>
</gene>
<dbReference type="AlphaFoldDB" id="A0AAN7UWC8"/>
<dbReference type="Proteomes" id="UP001305414">
    <property type="component" value="Unassembled WGS sequence"/>
</dbReference>
<name>A0AAN7UWC8_9PEZI</name>
<evidence type="ECO:0000313" key="1">
    <source>
        <dbReference type="EMBL" id="KAK5637422.1"/>
    </source>
</evidence>
<protein>
    <submittedName>
        <fullName evidence="1">Uncharacterized protein</fullName>
    </submittedName>
</protein>
<dbReference type="EMBL" id="JAWHQM010000115">
    <property type="protein sequence ID" value="KAK5637422.1"/>
    <property type="molecule type" value="Genomic_DNA"/>
</dbReference>
<comment type="caution">
    <text evidence="1">The sequence shown here is derived from an EMBL/GenBank/DDBJ whole genome shotgun (WGS) entry which is preliminary data.</text>
</comment>
<evidence type="ECO:0000313" key="2">
    <source>
        <dbReference type="Proteomes" id="UP001305414"/>
    </source>
</evidence>
<accession>A0AAN7UWC8</accession>
<organism evidence="1 2">
    <name type="scientific">Xylaria bambusicola</name>
    <dbReference type="NCBI Taxonomy" id="326684"/>
    <lineage>
        <taxon>Eukaryota</taxon>
        <taxon>Fungi</taxon>
        <taxon>Dikarya</taxon>
        <taxon>Ascomycota</taxon>
        <taxon>Pezizomycotina</taxon>
        <taxon>Sordariomycetes</taxon>
        <taxon>Xylariomycetidae</taxon>
        <taxon>Xylariales</taxon>
        <taxon>Xylariaceae</taxon>
        <taxon>Xylaria</taxon>
    </lineage>
</organism>
<proteinExistence type="predicted"/>